<sequence>MRTGGMQQFQFKWRIEIMQTLVKSVFKYGKGIKLINEAGEEYIDGVSGTFNLSLGYDHPHVVGKLQEQIGNLSHMSSTFTEPYVIEVLDQLLEYAPQGIDSGWMRDITGSTANECAVKIAQKYTGADDVVSVFMSHHGQTQFTTGLSGNAFRRKAFPNASAANHLHVPPPYCYRCHYKLTYPGCGFQCVEAIADHIEYGSSGTAACMIIEPILGNGGNIIPPEGYFRQLRKLCDEHGMLLISDEVQTGIGRTGYMFASELFGMQPDIITLAKGLGGIGIPIAAVLMQSRLNVLEKHEHSFTSGSNLVSLAAAKATMDVVSQPGFLDEVKLKGEILGSLLNELPMKYRCIGDVRGIGLMWGLEIVDEEGAPDVRRANAIIDAAFSDQQLILRGSRYGFGNVVKVRPALIATDDELVEIVERLSSVLAKVG</sequence>
<dbReference type="InterPro" id="IPR015422">
    <property type="entry name" value="PyrdxlP-dep_Trfase_small"/>
</dbReference>
<dbReference type="InterPro" id="IPR015424">
    <property type="entry name" value="PyrdxlP-dep_Trfase"/>
</dbReference>
<evidence type="ECO:0000313" key="5">
    <source>
        <dbReference type="Proteomes" id="UP000006620"/>
    </source>
</evidence>
<dbReference type="HOGENOM" id="CLU_016922_10_0_9"/>
<dbReference type="KEGG" id="pms:KNP414_01888"/>
<reference evidence="4 5" key="2">
    <citation type="journal article" date="2013" name="Genome Announc.">
        <title>Genome Sequence of Growth-Improving Paenibacillus mucilaginosus Strain KNP414.</title>
        <authorList>
            <person name="Lu J.J."/>
            <person name="Wang J.F."/>
            <person name="Hu X.F."/>
        </authorList>
    </citation>
    <scope>NUCLEOTIDE SEQUENCE [LARGE SCALE GENOMIC DNA]</scope>
    <source>
        <strain evidence="4 5">KNP414</strain>
    </source>
</reference>
<dbReference type="GO" id="GO:0030170">
    <property type="term" value="F:pyridoxal phosphate binding"/>
    <property type="evidence" value="ECO:0007669"/>
    <property type="project" value="InterPro"/>
</dbReference>
<dbReference type="AlphaFoldDB" id="F8FR12"/>
<proteinExistence type="inferred from homology"/>
<dbReference type="Gene3D" id="3.90.1150.10">
    <property type="entry name" value="Aspartate Aminotransferase, domain 1"/>
    <property type="match status" value="1"/>
</dbReference>
<dbReference type="PIRSF" id="PIRSF000521">
    <property type="entry name" value="Transaminase_4ab_Lys_Orn"/>
    <property type="match status" value="1"/>
</dbReference>
<dbReference type="InterPro" id="IPR015421">
    <property type="entry name" value="PyrdxlP-dep_Trfase_major"/>
</dbReference>
<keyword evidence="2 3" id="KW-0663">Pyridoxal phosphate</keyword>
<organism evidence="4 5">
    <name type="scientific">Paenibacillus mucilaginosus (strain KNP414)</name>
    <dbReference type="NCBI Taxonomy" id="1036673"/>
    <lineage>
        <taxon>Bacteria</taxon>
        <taxon>Bacillati</taxon>
        <taxon>Bacillota</taxon>
        <taxon>Bacilli</taxon>
        <taxon>Bacillales</taxon>
        <taxon>Paenibacillaceae</taxon>
        <taxon>Paenibacillus</taxon>
    </lineage>
</organism>
<dbReference type="GO" id="GO:0008483">
    <property type="term" value="F:transaminase activity"/>
    <property type="evidence" value="ECO:0007669"/>
    <property type="project" value="UniProtKB-KW"/>
</dbReference>
<name>F8FR12_PAEMK</name>
<keyword evidence="4" id="KW-0032">Aminotransferase</keyword>
<dbReference type="EMBL" id="CP002869">
    <property type="protein sequence ID" value="AEI40450.1"/>
    <property type="molecule type" value="Genomic_DNA"/>
</dbReference>
<protein>
    <submittedName>
        <fullName evidence="4">Aminotransferase class-III</fullName>
    </submittedName>
</protein>
<comment type="similarity">
    <text evidence="1 3">Belongs to the class-III pyridoxal-phosphate-dependent aminotransferase family.</text>
</comment>
<dbReference type="PATRIC" id="fig|1036673.3.peg.1683"/>
<dbReference type="PANTHER" id="PTHR43094:SF1">
    <property type="entry name" value="AMINOTRANSFERASE CLASS-III"/>
    <property type="match status" value="1"/>
</dbReference>
<accession>F8FR12</accession>
<evidence type="ECO:0000313" key="4">
    <source>
        <dbReference type="EMBL" id="AEI40450.1"/>
    </source>
</evidence>
<evidence type="ECO:0000256" key="1">
    <source>
        <dbReference type="ARBA" id="ARBA00008954"/>
    </source>
</evidence>
<evidence type="ECO:0000256" key="3">
    <source>
        <dbReference type="RuleBase" id="RU003560"/>
    </source>
</evidence>
<dbReference type="PANTHER" id="PTHR43094">
    <property type="entry name" value="AMINOTRANSFERASE"/>
    <property type="match status" value="1"/>
</dbReference>
<dbReference type="SUPFAM" id="SSF53383">
    <property type="entry name" value="PLP-dependent transferases"/>
    <property type="match status" value="1"/>
</dbReference>
<reference evidence="5" key="1">
    <citation type="submission" date="2011-06" db="EMBL/GenBank/DDBJ databases">
        <title>Complete genome sequence of Paenibacillus mucilaginosus KNP414.</title>
        <authorList>
            <person name="Wang J."/>
            <person name="Hu S."/>
            <person name="Hu X."/>
            <person name="Zhang B."/>
            <person name="Dong D."/>
            <person name="Zhang S."/>
            <person name="Zhao K."/>
            <person name="Wu D."/>
        </authorList>
    </citation>
    <scope>NUCLEOTIDE SEQUENCE [LARGE SCALE GENOMIC DNA]</scope>
    <source>
        <strain evidence="5">KNP414</strain>
    </source>
</reference>
<evidence type="ECO:0000256" key="2">
    <source>
        <dbReference type="ARBA" id="ARBA00022898"/>
    </source>
</evidence>
<dbReference type="Proteomes" id="UP000006620">
    <property type="component" value="Chromosome"/>
</dbReference>
<dbReference type="Gene3D" id="3.40.640.10">
    <property type="entry name" value="Type I PLP-dependent aspartate aminotransferase-like (Major domain)"/>
    <property type="match status" value="1"/>
</dbReference>
<dbReference type="InterPro" id="IPR049704">
    <property type="entry name" value="Aminotrans_3_PPA_site"/>
</dbReference>
<dbReference type="PROSITE" id="PS00600">
    <property type="entry name" value="AA_TRANSFER_CLASS_3"/>
    <property type="match status" value="1"/>
</dbReference>
<dbReference type="Pfam" id="PF00202">
    <property type="entry name" value="Aminotran_3"/>
    <property type="match status" value="1"/>
</dbReference>
<keyword evidence="4" id="KW-0808">Transferase</keyword>
<dbReference type="InterPro" id="IPR005814">
    <property type="entry name" value="Aminotrans_3"/>
</dbReference>
<dbReference type="CDD" id="cd00610">
    <property type="entry name" value="OAT_like"/>
    <property type="match status" value="1"/>
</dbReference>
<gene>
    <name evidence="4" type="ordered locus">KNP414_01888</name>
</gene>